<name>A0A8X6K368_TRICU</name>
<evidence type="ECO:0000313" key="1">
    <source>
        <dbReference type="EMBL" id="GFR28731.1"/>
    </source>
</evidence>
<accession>A0A8X6K368</accession>
<sequence length="238" mass="26849">MECKSFEEEIYNFLTFLNFDISKIREILNLSFVESTRFIPVSITTWVSEYKSEELGPICPENTNFGPSYDILNCRWIMGKLSECVSKSTIISCNNAQAIKDENFIESMPEYTLNYNISRISAPGSGIQILTPGSEISAPGSRIPIPRRTSTAIPRIRISTHIPRRTPTPISRIRISTHIPRRTPTPISRTRISTHIPRRTPTPISRTRIDAIPVPIPPFSVSIVPYFIPPPLDLPLTA</sequence>
<protein>
    <submittedName>
        <fullName evidence="1">Uncharacterized protein</fullName>
    </submittedName>
</protein>
<evidence type="ECO:0000313" key="2">
    <source>
        <dbReference type="Proteomes" id="UP000887116"/>
    </source>
</evidence>
<dbReference type="EMBL" id="BMAO01039067">
    <property type="protein sequence ID" value="GFR28731.1"/>
    <property type="molecule type" value="Genomic_DNA"/>
</dbReference>
<comment type="caution">
    <text evidence="1">The sequence shown here is derived from an EMBL/GenBank/DDBJ whole genome shotgun (WGS) entry which is preliminary data.</text>
</comment>
<proteinExistence type="predicted"/>
<keyword evidence="2" id="KW-1185">Reference proteome</keyword>
<dbReference type="AlphaFoldDB" id="A0A8X6K368"/>
<reference evidence="1" key="1">
    <citation type="submission" date="2020-07" db="EMBL/GenBank/DDBJ databases">
        <title>Multicomponent nature underlies the extraordinary mechanical properties of spider dragline silk.</title>
        <authorList>
            <person name="Kono N."/>
            <person name="Nakamura H."/>
            <person name="Mori M."/>
            <person name="Yoshida Y."/>
            <person name="Ohtoshi R."/>
            <person name="Malay A.D."/>
            <person name="Moran D.A.P."/>
            <person name="Tomita M."/>
            <person name="Numata K."/>
            <person name="Arakawa K."/>
        </authorList>
    </citation>
    <scope>NUCLEOTIDE SEQUENCE</scope>
</reference>
<gene>
    <name evidence="1" type="primary">AVEN_112025_1</name>
    <name evidence="1" type="ORF">TNCT_116911</name>
</gene>
<dbReference type="Proteomes" id="UP000887116">
    <property type="component" value="Unassembled WGS sequence"/>
</dbReference>
<organism evidence="1 2">
    <name type="scientific">Trichonephila clavata</name>
    <name type="common">Joro spider</name>
    <name type="synonym">Nephila clavata</name>
    <dbReference type="NCBI Taxonomy" id="2740835"/>
    <lineage>
        <taxon>Eukaryota</taxon>
        <taxon>Metazoa</taxon>
        <taxon>Ecdysozoa</taxon>
        <taxon>Arthropoda</taxon>
        <taxon>Chelicerata</taxon>
        <taxon>Arachnida</taxon>
        <taxon>Araneae</taxon>
        <taxon>Araneomorphae</taxon>
        <taxon>Entelegynae</taxon>
        <taxon>Araneoidea</taxon>
        <taxon>Nephilidae</taxon>
        <taxon>Trichonephila</taxon>
    </lineage>
</organism>